<gene>
    <name evidence="1" type="ORF">GCM10011611_31430</name>
</gene>
<evidence type="ECO:0000313" key="2">
    <source>
        <dbReference type="Proteomes" id="UP000646365"/>
    </source>
</evidence>
<reference evidence="1" key="2">
    <citation type="submission" date="2020-09" db="EMBL/GenBank/DDBJ databases">
        <authorList>
            <person name="Sun Q."/>
            <person name="Zhou Y."/>
        </authorList>
    </citation>
    <scope>NUCLEOTIDE SEQUENCE</scope>
    <source>
        <strain evidence="1">CGMCC 1.15725</strain>
    </source>
</reference>
<dbReference type="InterPro" id="IPR045936">
    <property type="entry name" value="DUF6356"/>
</dbReference>
<keyword evidence="2" id="KW-1185">Reference proteome</keyword>
<organism evidence="1 2">
    <name type="scientific">Aliidongia dinghuensis</name>
    <dbReference type="NCBI Taxonomy" id="1867774"/>
    <lineage>
        <taxon>Bacteria</taxon>
        <taxon>Pseudomonadati</taxon>
        <taxon>Pseudomonadota</taxon>
        <taxon>Alphaproteobacteria</taxon>
        <taxon>Rhodospirillales</taxon>
        <taxon>Dongiaceae</taxon>
        <taxon>Aliidongia</taxon>
    </lineage>
</organism>
<dbReference type="Pfam" id="PF19883">
    <property type="entry name" value="DUF6356"/>
    <property type="match status" value="1"/>
</dbReference>
<dbReference type="AlphaFoldDB" id="A0A8J2YUB9"/>
<evidence type="ECO:0008006" key="3">
    <source>
        <dbReference type="Google" id="ProtNLM"/>
    </source>
</evidence>
<comment type="caution">
    <text evidence="1">The sequence shown here is derived from an EMBL/GenBank/DDBJ whole genome shotgun (WGS) entry which is preliminary data.</text>
</comment>
<reference evidence="1" key="1">
    <citation type="journal article" date="2014" name="Int. J. Syst. Evol. Microbiol.">
        <title>Complete genome sequence of Corynebacterium casei LMG S-19264T (=DSM 44701T), isolated from a smear-ripened cheese.</title>
        <authorList>
            <consortium name="US DOE Joint Genome Institute (JGI-PGF)"/>
            <person name="Walter F."/>
            <person name="Albersmeier A."/>
            <person name="Kalinowski J."/>
            <person name="Ruckert C."/>
        </authorList>
    </citation>
    <scope>NUCLEOTIDE SEQUENCE</scope>
    <source>
        <strain evidence="1">CGMCC 1.15725</strain>
    </source>
</reference>
<dbReference type="PROSITE" id="PS51257">
    <property type="entry name" value="PROKAR_LIPOPROTEIN"/>
    <property type="match status" value="1"/>
</dbReference>
<dbReference type="EMBL" id="BMJQ01000008">
    <property type="protein sequence ID" value="GGF23042.1"/>
    <property type="molecule type" value="Genomic_DNA"/>
</dbReference>
<name>A0A8J2YUB9_9PROT</name>
<sequence length="85" mass="9008">MRFASRTGAMMIAGGCACLIHGLLPFLCTTTGSRTIRTLAARLGGAQRRQRAAVQLVRVTPEMIAARAIKLDRPAVVESLNSAAL</sequence>
<accession>A0A8J2YUB9</accession>
<evidence type="ECO:0000313" key="1">
    <source>
        <dbReference type="EMBL" id="GGF23042.1"/>
    </source>
</evidence>
<proteinExistence type="predicted"/>
<dbReference type="Proteomes" id="UP000646365">
    <property type="component" value="Unassembled WGS sequence"/>
</dbReference>
<protein>
    <recommendedName>
        <fullName evidence="3">Capsule biosynthesis protein</fullName>
    </recommendedName>
</protein>